<name>A0A7W7D7A7_9ACTN</name>
<protein>
    <recommendedName>
        <fullName evidence="5">Secreted protein</fullName>
    </recommendedName>
</protein>
<dbReference type="EMBL" id="JACHND010000001">
    <property type="protein sequence ID" value="MBB4701612.1"/>
    <property type="molecule type" value="Genomic_DNA"/>
</dbReference>
<evidence type="ECO:0000256" key="2">
    <source>
        <dbReference type="SAM" id="SignalP"/>
    </source>
</evidence>
<organism evidence="3 4">
    <name type="scientific">Sphaerisporangium siamense</name>
    <dbReference type="NCBI Taxonomy" id="795645"/>
    <lineage>
        <taxon>Bacteria</taxon>
        <taxon>Bacillati</taxon>
        <taxon>Actinomycetota</taxon>
        <taxon>Actinomycetes</taxon>
        <taxon>Streptosporangiales</taxon>
        <taxon>Streptosporangiaceae</taxon>
        <taxon>Sphaerisporangium</taxon>
    </lineage>
</organism>
<dbReference type="Proteomes" id="UP000542210">
    <property type="component" value="Unassembled WGS sequence"/>
</dbReference>
<gene>
    <name evidence="3" type="ORF">BJ982_003156</name>
</gene>
<feature type="signal peptide" evidence="2">
    <location>
        <begin position="1"/>
        <end position="21"/>
    </location>
</feature>
<comment type="caution">
    <text evidence="3">The sequence shown here is derived from an EMBL/GenBank/DDBJ whole genome shotgun (WGS) entry which is preliminary data.</text>
</comment>
<reference evidence="3 4" key="1">
    <citation type="submission" date="2020-08" db="EMBL/GenBank/DDBJ databases">
        <title>Sequencing the genomes of 1000 actinobacteria strains.</title>
        <authorList>
            <person name="Klenk H.-P."/>
        </authorList>
    </citation>
    <scope>NUCLEOTIDE SEQUENCE [LARGE SCALE GENOMIC DNA]</scope>
    <source>
        <strain evidence="3 4">DSM 45784</strain>
    </source>
</reference>
<keyword evidence="2" id="KW-0732">Signal</keyword>
<proteinExistence type="predicted"/>
<sequence>MRRRLPAVLLLVMSVFLLSPAPNGVHPSIAAASVALWDAPVAQDRPDAVPPRLHSVPPPFHASGGGAPAVPMWPAAPVSADEPGAGTRPVMAAPVPHAVAPRPVARRTPARAPPSTTR</sequence>
<keyword evidence="4" id="KW-1185">Reference proteome</keyword>
<evidence type="ECO:0000313" key="3">
    <source>
        <dbReference type="EMBL" id="MBB4701612.1"/>
    </source>
</evidence>
<accession>A0A7W7D7A7</accession>
<evidence type="ECO:0000313" key="4">
    <source>
        <dbReference type="Proteomes" id="UP000542210"/>
    </source>
</evidence>
<dbReference type="AlphaFoldDB" id="A0A7W7D7A7"/>
<feature type="region of interest" description="Disordered" evidence="1">
    <location>
        <begin position="96"/>
        <end position="118"/>
    </location>
</feature>
<dbReference type="RefSeq" id="WP_184880797.1">
    <property type="nucleotide sequence ID" value="NZ_BOOV01000016.1"/>
</dbReference>
<evidence type="ECO:0008006" key="5">
    <source>
        <dbReference type="Google" id="ProtNLM"/>
    </source>
</evidence>
<feature type="chain" id="PRO_5039320786" description="Secreted protein" evidence="2">
    <location>
        <begin position="22"/>
        <end position="118"/>
    </location>
</feature>
<evidence type="ECO:0000256" key="1">
    <source>
        <dbReference type="SAM" id="MobiDB-lite"/>
    </source>
</evidence>